<gene>
    <name evidence="2" type="ORF">DRP43_04050</name>
</gene>
<dbReference type="EMBL" id="QNBD01000171">
    <property type="protein sequence ID" value="RKX69771.1"/>
    <property type="molecule type" value="Genomic_DNA"/>
</dbReference>
<dbReference type="InterPro" id="IPR045792">
    <property type="entry name" value="DUF6036"/>
</dbReference>
<comment type="caution">
    <text evidence="2">The sequence shown here is derived from an EMBL/GenBank/DDBJ whole genome shotgun (WGS) entry which is preliminary data.</text>
</comment>
<evidence type="ECO:0000313" key="2">
    <source>
        <dbReference type="EMBL" id="RKX69771.1"/>
    </source>
</evidence>
<sequence length="198" mass="22242">MLEGKKEIEEVLNALSEQIAVEGIGRIEVLVCGGAALNVLGYVNRTTKDVDVIAFVNKDKKGAISLIKAKPLIPQLVEAAKRVQMDFNLSDNWFNAGPASVMDLGLPERLMDRTEMRTYGKNLVVYFLARYDQIHFKLYAAVDQDGKHFDDLMVLKPTAEELEKAARWTMTHDVSDGYKTVLKSFLEQIGYKDVSDKL</sequence>
<name>A0A660SIC0_UNCT6</name>
<accession>A0A660SIC0</accession>
<protein>
    <recommendedName>
        <fullName evidence="1">DUF6036 domain-containing protein</fullName>
    </recommendedName>
</protein>
<dbReference type="Pfam" id="PF19502">
    <property type="entry name" value="DUF6036"/>
    <property type="match status" value="1"/>
</dbReference>
<feature type="domain" description="DUF6036" evidence="1">
    <location>
        <begin position="26"/>
        <end position="153"/>
    </location>
</feature>
<dbReference type="AlphaFoldDB" id="A0A660SIC0"/>
<proteinExistence type="predicted"/>
<organism evidence="2 3">
    <name type="scientific">candidate division TA06 bacterium</name>
    <dbReference type="NCBI Taxonomy" id="2250710"/>
    <lineage>
        <taxon>Bacteria</taxon>
        <taxon>Bacteria division TA06</taxon>
    </lineage>
</organism>
<evidence type="ECO:0000259" key="1">
    <source>
        <dbReference type="Pfam" id="PF19502"/>
    </source>
</evidence>
<reference evidence="2 3" key="1">
    <citation type="submission" date="2018-06" db="EMBL/GenBank/DDBJ databases">
        <title>Extensive metabolic versatility and redundancy in microbially diverse, dynamic hydrothermal sediments.</title>
        <authorList>
            <person name="Dombrowski N."/>
            <person name="Teske A."/>
            <person name="Baker B.J."/>
        </authorList>
    </citation>
    <scope>NUCLEOTIDE SEQUENCE [LARGE SCALE GENOMIC DNA]</scope>
    <source>
        <strain evidence="2">B10_G13</strain>
    </source>
</reference>
<dbReference type="Proteomes" id="UP000271125">
    <property type="component" value="Unassembled WGS sequence"/>
</dbReference>
<evidence type="ECO:0000313" key="3">
    <source>
        <dbReference type="Proteomes" id="UP000271125"/>
    </source>
</evidence>